<evidence type="ECO:0000256" key="3">
    <source>
        <dbReference type="ARBA" id="ARBA00022574"/>
    </source>
</evidence>
<dbReference type="GO" id="GO:0043161">
    <property type="term" value="P:proteasome-mediated ubiquitin-dependent protein catabolic process"/>
    <property type="evidence" value="ECO:0007669"/>
    <property type="project" value="TreeGrafter"/>
</dbReference>
<dbReference type="SMART" id="SM00320">
    <property type="entry name" value="WD40"/>
    <property type="match status" value="7"/>
</dbReference>
<dbReference type="CDD" id="cd00200">
    <property type="entry name" value="WD40"/>
    <property type="match status" value="1"/>
</dbReference>
<organism evidence="8 9">
    <name type="scientific">Anaeramoeba ignava</name>
    <name type="common">Anaerobic marine amoeba</name>
    <dbReference type="NCBI Taxonomy" id="1746090"/>
    <lineage>
        <taxon>Eukaryota</taxon>
        <taxon>Metamonada</taxon>
        <taxon>Anaeramoebidae</taxon>
        <taxon>Anaeramoeba</taxon>
    </lineage>
</organism>
<evidence type="ECO:0000256" key="5">
    <source>
        <dbReference type="PROSITE-ProRule" id="PRU00221"/>
    </source>
</evidence>
<dbReference type="InterPro" id="IPR015155">
    <property type="entry name" value="PFU"/>
</dbReference>
<accession>A0A9Q0LX78</accession>
<evidence type="ECO:0000313" key="8">
    <source>
        <dbReference type="EMBL" id="KAJ5080179.1"/>
    </source>
</evidence>
<dbReference type="PANTHER" id="PTHR19849">
    <property type="entry name" value="PHOSPHOLIPASE A-2-ACTIVATING PROTEIN"/>
    <property type="match status" value="1"/>
</dbReference>
<dbReference type="PROSITE" id="PS00678">
    <property type="entry name" value="WD_REPEATS_1"/>
    <property type="match status" value="1"/>
</dbReference>
<feature type="repeat" description="WD" evidence="5">
    <location>
        <begin position="154"/>
        <end position="185"/>
    </location>
</feature>
<dbReference type="Pfam" id="PF08324">
    <property type="entry name" value="PUL"/>
    <property type="match status" value="1"/>
</dbReference>
<keyword evidence="2" id="KW-0963">Cytoplasm</keyword>
<dbReference type="PROSITE" id="PS50294">
    <property type="entry name" value="WD_REPEATS_REGION"/>
    <property type="match status" value="1"/>
</dbReference>
<reference evidence="8" key="1">
    <citation type="submission" date="2022-10" db="EMBL/GenBank/DDBJ databases">
        <title>Novel sulphate-reducing endosymbionts in the free-living metamonad Anaeramoeba.</title>
        <authorList>
            <person name="Jerlstrom-Hultqvist J."/>
            <person name="Cepicka I."/>
            <person name="Gallot-Lavallee L."/>
            <person name="Salas-Leiva D."/>
            <person name="Curtis B.A."/>
            <person name="Zahonova K."/>
            <person name="Pipaliya S."/>
            <person name="Dacks J."/>
            <person name="Roger A.J."/>
        </authorList>
    </citation>
    <scope>NUCLEOTIDE SEQUENCE</scope>
    <source>
        <strain evidence="8">BMAN</strain>
    </source>
</reference>
<dbReference type="InterPro" id="IPR038122">
    <property type="entry name" value="PFU_sf"/>
</dbReference>
<dbReference type="OMA" id="AYASIWF"/>
<feature type="domain" description="PFU" evidence="6">
    <location>
        <begin position="401"/>
        <end position="504"/>
    </location>
</feature>
<dbReference type="PROSITE" id="PS51396">
    <property type="entry name" value="PUL"/>
    <property type="match status" value="1"/>
</dbReference>
<keyword evidence="9" id="KW-1185">Reference proteome</keyword>
<dbReference type="GO" id="GO:0005634">
    <property type="term" value="C:nucleus"/>
    <property type="evidence" value="ECO:0007669"/>
    <property type="project" value="TreeGrafter"/>
</dbReference>
<evidence type="ECO:0000256" key="4">
    <source>
        <dbReference type="ARBA" id="ARBA00022737"/>
    </source>
</evidence>
<dbReference type="Gene3D" id="2.130.10.10">
    <property type="entry name" value="YVTN repeat-like/Quinoprotein amine dehydrogenase"/>
    <property type="match status" value="1"/>
</dbReference>
<dbReference type="PANTHER" id="PTHR19849:SF0">
    <property type="entry name" value="PHOSPHOLIPASE A-2-ACTIVATING PROTEIN"/>
    <property type="match status" value="1"/>
</dbReference>
<dbReference type="OrthoDB" id="10265988at2759"/>
<dbReference type="GO" id="GO:0043130">
    <property type="term" value="F:ubiquitin binding"/>
    <property type="evidence" value="ECO:0007669"/>
    <property type="project" value="TreeGrafter"/>
</dbReference>
<feature type="domain" description="PUL" evidence="7">
    <location>
        <begin position="577"/>
        <end position="852"/>
    </location>
</feature>
<dbReference type="InterPro" id="IPR013535">
    <property type="entry name" value="PUL_dom"/>
</dbReference>
<keyword evidence="3 5" id="KW-0853">WD repeat</keyword>
<gene>
    <name evidence="8" type="ORF">M0811_03662</name>
</gene>
<dbReference type="PROSITE" id="PS51394">
    <property type="entry name" value="PFU"/>
    <property type="match status" value="1"/>
</dbReference>
<dbReference type="Gene3D" id="3.10.20.870">
    <property type="entry name" value="PFU (PLAA family ubiquitin binding), C-terminal domain"/>
    <property type="match status" value="1"/>
</dbReference>
<evidence type="ECO:0000256" key="1">
    <source>
        <dbReference type="ARBA" id="ARBA00004496"/>
    </source>
</evidence>
<dbReference type="InterPro" id="IPR036322">
    <property type="entry name" value="WD40_repeat_dom_sf"/>
</dbReference>
<dbReference type="InterPro" id="IPR011989">
    <property type="entry name" value="ARM-like"/>
</dbReference>
<comment type="caution">
    <text evidence="8">The sequence shown here is derived from an EMBL/GenBank/DDBJ whole genome shotgun (WGS) entry which is preliminary data.</text>
</comment>
<proteinExistence type="predicted"/>
<evidence type="ECO:0000256" key="2">
    <source>
        <dbReference type="ARBA" id="ARBA00022490"/>
    </source>
</evidence>
<name>A0A9Q0LX78_ANAIG</name>
<dbReference type="InterPro" id="IPR020472">
    <property type="entry name" value="WD40_PAC1"/>
</dbReference>
<dbReference type="GO" id="GO:0010992">
    <property type="term" value="P:ubiquitin recycling"/>
    <property type="evidence" value="ECO:0007669"/>
    <property type="project" value="TreeGrafter"/>
</dbReference>
<dbReference type="Pfam" id="PF00400">
    <property type="entry name" value="WD40"/>
    <property type="match status" value="6"/>
</dbReference>
<evidence type="ECO:0000259" key="7">
    <source>
        <dbReference type="PROSITE" id="PS51396"/>
    </source>
</evidence>
<dbReference type="Gene3D" id="1.25.10.10">
    <property type="entry name" value="Leucine-rich Repeat Variant"/>
    <property type="match status" value="1"/>
</dbReference>
<dbReference type="AlphaFoldDB" id="A0A9Q0LX78"/>
<evidence type="ECO:0000259" key="6">
    <source>
        <dbReference type="PROSITE" id="PS51394"/>
    </source>
</evidence>
<dbReference type="PROSITE" id="PS50082">
    <property type="entry name" value="WD_REPEATS_2"/>
    <property type="match status" value="2"/>
</dbReference>
<dbReference type="InterPro" id="IPR015943">
    <property type="entry name" value="WD40/YVTN_repeat-like_dom_sf"/>
</dbReference>
<sequence>MEEQETKYNLSAVLIGHENDVKCVSVFLNGTIVTASRDFTVKLWRKTDKNYECYKTLKAHEDYVQGLKTVEKGIIPNFPREVIISGSKDKMIYVWDVDVIDSTNNDQEIRPTLTLIGHEGTVVCFDVLSNGDIVSGSWDKTGRLWRNGEQKFTLTGHTAAVWDIKVLSDGFTIATASADKTIRLWRGATCTHTIQAHEDCVRGLTPLSGRRFASCANDNMCKIWSENGEKVIGKLFGHENYVYSIAGNKDSKKEQDENNSNIPIQKSSNFLGVNFVTSSEDKTVKVWRDTECIDTILHPKTVWSATWIPVYNPENESYEEDIVTACADYIVRIFSRSRNRIIDAKILDEYKKTLAAQNPNSTSIGGMDKSKMYSMESLNLPGKTNDEIRVCLNGNHAEAYQWKSTQGVWIKIGDLVDLVDPNSQTQISGTPKEKIGDKEYDQVFDIIIDDTGQKYQVGYNNGDNPYTLARDLVMRNNFSHYFIEPIAKHIIQNITPTTISDSFTLDPFTSNEEYYPFQENNYQPEIFQTMPTNTGNDMEDPFTSDDDYVPSILQKDTHNENQQEYTQEHSLKEKQIPDFYIDKFVSITEIDINTLIEIIASTNSDLVSNEEYKISSLQISAIKELLEDLSSNSLKQFSHYQPIFDFIFNISFPHWPSEHLYPFIDIIRFVMLDSSFAKSFISFIKKSNIDLISQILNIGGQLSTTSPIKNTKMILRFISNLFLIPETLELLQPHKLNILNSTSSFINIDPFIQIEFSTLYLNFAIEIIRSQKESKYLSKEEISLVTSITKFSQMDLPENVLHRFLSAGAILCVKNNNLVELFNQLDFGKTLEKASKSSNQQISYIGNYLLSNFFF</sequence>
<dbReference type="InterPro" id="IPR019775">
    <property type="entry name" value="WD40_repeat_CS"/>
</dbReference>
<dbReference type="SUPFAM" id="SSF50978">
    <property type="entry name" value="WD40 repeat-like"/>
    <property type="match status" value="1"/>
</dbReference>
<comment type="subcellular location">
    <subcellularLocation>
        <location evidence="1">Cytoplasm</location>
    </subcellularLocation>
</comment>
<evidence type="ECO:0000313" key="9">
    <source>
        <dbReference type="Proteomes" id="UP001149090"/>
    </source>
</evidence>
<dbReference type="Pfam" id="PF09070">
    <property type="entry name" value="PFU"/>
    <property type="match status" value="1"/>
</dbReference>
<dbReference type="PRINTS" id="PR00320">
    <property type="entry name" value="GPROTEINBRPT"/>
</dbReference>
<protein>
    <submittedName>
        <fullName evidence="8">Phospholipase a2-activating protein</fullName>
    </submittedName>
</protein>
<feature type="repeat" description="WD" evidence="5">
    <location>
        <begin position="14"/>
        <end position="44"/>
    </location>
</feature>
<keyword evidence="4" id="KW-0677">Repeat</keyword>
<dbReference type="EMBL" id="JAPDFW010000011">
    <property type="protein sequence ID" value="KAJ5080179.1"/>
    <property type="molecule type" value="Genomic_DNA"/>
</dbReference>
<dbReference type="InterPro" id="IPR001680">
    <property type="entry name" value="WD40_rpt"/>
</dbReference>
<dbReference type="GO" id="GO:0005737">
    <property type="term" value="C:cytoplasm"/>
    <property type="evidence" value="ECO:0007669"/>
    <property type="project" value="UniProtKB-SubCell"/>
</dbReference>
<dbReference type="Proteomes" id="UP001149090">
    <property type="component" value="Unassembled WGS sequence"/>
</dbReference>